<keyword evidence="2" id="KW-1185">Reference proteome</keyword>
<proteinExistence type="predicted"/>
<protein>
    <submittedName>
        <fullName evidence="1">Uncharacterized protein</fullName>
    </submittedName>
</protein>
<evidence type="ECO:0000313" key="2">
    <source>
        <dbReference type="Proteomes" id="UP001056120"/>
    </source>
</evidence>
<organism evidence="1 2">
    <name type="scientific">Smallanthus sonchifolius</name>
    <dbReference type="NCBI Taxonomy" id="185202"/>
    <lineage>
        <taxon>Eukaryota</taxon>
        <taxon>Viridiplantae</taxon>
        <taxon>Streptophyta</taxon>
        <taxon>Embryophyta</taxon>
        <taxon>Tracheophyta</taxon>
        <taxon>Spermatophyta</taxon>
        <taxon>Magnoliopsida</taxon>
        <taxon>eudicotyledons</taxon>
        <taxon>Gunneridae</taxon>
        <taxon>Pentapetalae</taxon>
        <taxon>asterids</taxon>
        <taxon>campanulids</taxon>
        <taxon>Asterales</taxon>
        <taxon>Asteraceae</taxon>
        <taxon>Asteroideae</taxon>
        <taxon>Heliantheae alliance</taxon>
        <taxon>Millerieae</taxon>
        <taxon>Smallanthus</taxon>
    </lineage>
</organism>
<dbReference type="EMBL" id="CM042043">
    <property type="protein sequence ID" value="KAI3694279.1"/>
    <property type="molecule type" value="Genomic_DNA"/>
</dbReference>
<dbReference type="Proteomes" id="UP001056120">
    <property type="component" value="Linkage Group LG26"/>
</dbReference>
<evidence type="ECO:0000313" key="1">
    <source>
        <dbReference type="EMBL" id="KAI3694279.1"/>
    </source>
</evidence>
<reference evidence="2" key="1">
    <citation type="journal article" date="2022" name="Mol. Ecol. Resour.">
        <title>The genomes of chicory, endive, great burdock and yacon provide insights into Asteraceae palaeo-polyploidization history and plant inulin production.</title>
        <authorList>
            <person name="Fan W."/>
            <person name="Wang S."/>
            <person name="Wang H."/>
            <person name="Wang A."/>
            <person name="Jiang F."/>
            <person name="Liu H."/>
            <person name="Zhao H."/>
            <person name="Xu D."/>
            <person name="Zhang Y."/>
        </authorList>
    </citation>
    <scope>NUCLEOTIDE SEQUENCE [LARGE SCALE GENOMIC DNA]</scope>
    <source>
        <strain evidence="2">cv. Yunnan</strain>
    </source>
</reference>
<gene>
    <name evidence="1" type="ORF">L1987_77243</name>
</gene>
<comment type="caution">
    <text evidence="1">The sequence shown here is derived from an EMBL/GenBank/DDBJ whole genome shotgun (WGS) entry which is preliminary data.</text>
</comment>
<name>A0ACB8Z9F3_9ASTR</name>
<sequence>MNKSPIFPIHESQHFSDYFQVLEEARKHKHDSSSFRSAIDKDDNSKKIKNSRKRWWKNAFHFFKRKHTSSSDNNYAASYNTLHCGPLYLAESRTTPYHRSGPRKDDLNIPYISLRELNLDQTHNISSASPMPIYLVT</sequence>
<reference evidence="1 2" key="2">
    <citation type="journal article" date="2022" name="Mol. Ecol. Resour.">
        <title>The genomes of chicory, endive, great burdock and yacon provide insights into Asteraceae paleo-polyploidization history and plant inulin production.</title>
        <authorList>
            <person name="Fan W."/>
            <person name="Wang S."/>
            <person name="Wang H."/>
            <person name="Wang A."/>
            <person name="Jiang F."/>
            <person name="Liu H."/>
            <person name="Zhao H."/>
            <person name="Xu D."/>
            <person name="Zhang Y."/>
        </authorList>
    </citation>
    <scope>NUCLEOTIDE SEQUENCE [LARGE SCALE GENOMIC DNA]</scope>
    <source>
        <strain evidence="2">cv. Yunnan</strain>
        <tissue evidence="1">Leaves</tissue>
    </source>
</reference>
<accession>A0ACB8Z9F3</accession>